<name>A0A9P0LDD7_ACAOB</name>
<dbReference type="AlphaFoldDB" id="A0A9P0LDD7"/>
<dbReference type="SUPFAM" id="SSF81383">
    <property type="entry name" value="F-box domain"/>
    <property type="match status" value="1"/>
</dbReference>
<dbReference type="Pfam" id="PF12937">
    <property type="entry name" value="F-box-like"/>
    <property type="match status" value="1"/>
</dbReference>
<proteinExistence type="predicted"/>
<dbReference type="Gene3D" id="1.20.1280.50">
    <property type="match status" value="1"/>
</dbReference>
<dbReference type="PROSITE" id="PS50181">
    <property type="entry name" value="FBOX"/>
    <property type="match status" value="1"/>
</dbReference>
<evidence type="ECO:0000313" key="3">
    <source>
        <dbReference type="Proteomes" id="UP001152888"/>
    </source>
</evidence>
<reference evidence="2" key="1">
    <citation type="submission" date="2022-03" db="EMBL/GenBank/DDBJ databases">
        <authorList>
            <person name="Sayadi A."/>
        </authorList>
    </citation>
    <scope>NUCLEOTIDE SEQUENCE</scope>
</reference>
<feature type="domain" description="F-box" evidence="1">
    <location>
        <begin position="90"/>
        <end position="136"/>
    </location>
</feature>
<gene>
    <name evidence="2" type="ORF">ACAOBT_LOCUS18823</name>
</gene>
<keyword evidence="3" id="KW-1185">Reference proteome</keyword>
<evidence type="ECO:0000313" key="2">
    <source>
        <dbReference type="EMBL" id="CAH1989068.1"/>
    </source>
</evidence>
<sequence>MTSPPFPKTPILLQLYARAKAPSRDYYGLTITERNILLHAWKITHGPHAYPRTKFSDIDDFKCDKYLHEELKNVFGDNVMEYLYDLAYSKRNLSNLPPKAFLNIVQYLTANDIFRLARTSKIFHELCNTDSVWNEVFTKVLKRKPSPEEKKMAKDMGWKQVLRKRLAYIKRIYAERTQSQTRTNMQAVKSAAQIKPVRPAVKKVVEQKHVKPVTAKTADQEIDTTQTEKVVDQKTIRPSTGKIGAQKMSMSTQSKANLAKKAPVKTLDQRVDRTPASNKAIVGNKKTIQVK</sequence>
<dbReference type="InterPro" id="IPR001810">
    <property type="entry name" value="F-box_dom"/>
</dbReference>
<protein>
    <recommendedName>
        <fullName evidence="1">F-box domain-containing protein</fullName>
    </recommendedName>
</protein>
<comment type="caution">
    <text evidence="2">The sequence shown here is derived from an EMBL/GenBank/DDBJ whole genome shotgun (WGS) entry which is preliminary data.</text>
</comment>
<dbReference type="InterPro" id="IPR036047">
    <property type="entry name" value="F-box-like_dom_sf"/>
</dbReference>
<dbReference type="Proteomes" id="UP001152888">
    <property type="component" value="Unassembled WGS sequence"/>
</dbReference>
<organism evidence="2 3">
    <name type="scientific">Acanthoscelides obtectus</name>
    <name type="common">Bean weevil</name>
    <name type="synonym">Bruchus obtectus</name>
    <dbReference type="NCBI Taxonomy" id="200917"/>
    <lineage>
        <taxon>Eukaryota</taxon>
        <taxon>Metazoa</taxon>
        <taxon>Ecdysozoa</taxon>
        <taxon>Arthropoda</taxon>
        <taxon>Hexapoda</taxon>
        <taxon>Insecta</taxon>
        <taxon>Pterygota</taxon>
        <taxon>Neoptera</taxon>
        <taxon>Endopterygota</taxon>
        <taxon>Coleoptera</taxon>
        <taxon>Polyphaga</taxon>
        <taxon>Cucujiformia</taxon>
        <taxon>Chrysomeloidea</taxon>
        <taxon>Chrysomelidae</taxon>
        <taxon>Bruchinae</taxon>
        <taxon>Bruchini</taxon>
        <taxon>Acanthoscelides</taxon>
    </lineage>
</organism>
<dbReference type="SMART" id="SM00256">
    <property type="entry name" value="FBOX"/>
    <property type="match status" value="1"/>
</dbReference>
<dbReference type="OrthoDB" id="3219396at2759"/>
<evidence type="ECO:0000259" key="1">
    <source>
        <dbReference type="PROSITE" id="PS50181"/>
    </source>
</evidence>
<accession>A0A9P0LDD7</accession>
<dbReference type="EMBL" id="CAKOFQ010007056">
    <property type="protein sequence ID" value="CAH1989068.1"/>
    <property type="molecule type" value="Genomic_DNA"/>
</dbReference>